<keyword evidence="6" id="KW-1015">Disulfide bond</keyword>
<dbReference type="InterPro" id="IPR016167">
    <property type="entry name" value="FAD-bd_PCMH_sub1"/>
</dbReference>
<dbReference type="Pfam" id="PF01565">
    <property type="entry name" value="FAD_binding_4"/>
    <property type="match status" value="1"/>
</dbReference>
<gene>
    <name evidence="10" type="ORF">RND81_01G069800</name>
</gene>
<evidence type="ECO:0000259" key="9">
    <source>
        <dbReference type="PROSITE" id="PS51387"/>
    </source>
</evidence>
<reference evidence="10" key="1">
    <citation type="submission" date="2024-03" db="EMBL/GenBank/DDBJ databases">
        <title>WGS assembly of Saponaria officinalis var. Norfolk2.</title>
        <authorList>
            <person name="Jenkins J."/>
            <person name="Shu S."/>
            <person name="Grimwood J."/>
            <person name="Barry K."/>
            <person name="Goodstein D."/>
            <person name="Schmutz J."/>
            <person name="Leebens-Mack J."/>
            <person name="Osbourn A."/>
        </authorList>
    </citation>
    <scope>NUCLEOTIDE SEQUENCE [LARGE SCALE GENOMIC DNA]</scope>
    <source>
        <strain evidence="10">JIC</strain>
    </source>
</reference>
<comment type="cofactor">
    <cofactor evidence="1">
        <name>FAD</name>
        <dbReference type="ChEBI" id="CHEBI:57692"/>
    </cofactor>
</comment>
<proteinExistence type="inferred from homology"/>
<dbReference type="InterPro" id="IPR006094">
    <property type="entry name" value="Oxid_FAD_bind_N"/>
</dbReference>
<feature type="chain" id="PRO_5043676884" description="FAD-binding PCMH-type domain-containing protein" evidence="8">
    <location>
        <begin position="30"/>
        <end position="529"/>
    </location>
</feature>
<dbReference type="PROSITE" id="PS51387">
    <property type="entry name" value="FAD_PCMH"/>
    <property type="match status" value="1"/>
</dbReference>
<dbReference type="Pfam" id="PF08031">
    <property type="entry name" value="BBE"/>
    <property type="match status" value="1"/>
</dbReference>
<evidence type="ECO:0000256" key="8">
    <source>
        <dbReference type="SAM" id="SignalP"/>
    </source>
</evidence>
<evidence type="ECO:0000256" key="5">
    <source>
        <dbReference type="ARBA" id="ARBA00022827"/>
    </source>
</evidence>
<name>A0AAW1NGV3_SAPOF</name>
<evidence type="ECO:0000256" key="7">
    <source>
        <dbReference type="ARBA" id="ARBA00023180"/>
    </source>
</evidence>
<dbReference type="GO" id="GO:0016491">
    <property type="term" value="F:oxidoreductase activity"/>
    <property type="evidence" value="ECO:0007669"/>
    <property type="project" value="InterPro"/>
</dbReference>
<dbReference type="EMBL" id="JBDFQZ010000001">
    <property type="protein sequence ID" value="KAK9756050.1"/>
    <property type="molecule type" value="Genomic_DNA"/>
</dbReference>
<feature type="domain" description="FAD-binding PCMH-type" evidence="9">
    <location>
        <begin position="80"/>
        <end position="254"/>
    </location>
</feature>
<feature type="signal peptide" evidence="8">
    <location>
        <begin position="1"/>
        <end position="29"/>
    </location>
</feature>
<evidence type="ECO:0000256" key="1">
    <source>
        <dbReference type="ARBA" id="ARBA00001974"/>
    </source>
</evidence>
<keyword evidence="5" id="KW-0274">FAD</keyword>
<evidence type="ECO:0000313" key="10">
    <source>
        <dbReference type="EMBL" id="KAK9756050.1"/>
    </source>
</evidence>
<evidence type="ECO:0000256" key="4">
    <source>
        <dbReference type="ARBA" id="ARBA00022729"/>
    </source>
</evidence>
<dbReference type="InterPro" id="IPR016169">
    <property type="entry name" value="FAD-bd_PCMH_sub2"/>
</dbReference>
<organism evidence="10 11">
    <name type="scientific">Saponaria officinalis</name>
    <name type="common">Common soapwort</name>
    <name type="synonym">Lychnis saponaria</name>
    <dbReference type="NCBI Taxonomy" id="3572"/>
    <lineage>
        <taxon>Eukaryota</taxon>
        <taxon>Viridiplantae</taxon>
        <taxon>Streptophyta</taxon>
        <taxon>Embryophyta</taxon>
        <taxon>Tracheophyta</taxon>
        <taxon>Spermatophyta</taxon>
        <taxon>Magnoliopsida</taxon>
        <taxon>eudicotyledons</taxon>
        <taxon>Gunneridae</taxon>
        <taxon>Pentapetalae</taxon>
        <taxon>Caryophyllales</taxon>
        <taxon>Caryophyllaceae</taxon>
        <taxon>Caryophylleae</taxon>
        <taxon>Saponaria</taxon>
    </lineage>
</organism>
<sequence>MKVFSHFIIYDIIQLLILILFLVSNVIQASNSTIDNFLQCLPNNSSQANPISKAIFTPNDPSFLTVLQAYVRDSRFNTSSTSKPLAIITALDVSHVQATILCAKATGLEIRIRSGGHDFEGLSYVAQVPFVILDMFNFRSVDIDLVNETASVQAGATLGELYYKIAKMSNVHAFPAGICLTLGTGGHFSGGGYGVMLRQFGLSVDNIIDAQIVDANGSVLDRGGMGEDVFWAIRGGGGASFCVILAWKIKLVRVPEIVTVFTVPRTLGEGATDVVLQWQQVATELDKNLFIRVQPQVQSIHGKKTVQVSFIGSYLGRVETLIPMMNKNFPILGLKASDCIEMPWIQTHLFWNNLPQTTPIEVLLQRTPTLPLNFQKHKSDYVKTPIPRSGLETIWSKMIEVENVLMQWNPYGGRMSEIPENETAFPHREGILFKMQYITIWHDESNQALNYNIQSTKELHATFTPYVSSNPRETFLNYRDIDIGTNVNGDLSFAMDFFKDNVNRLLKVKAKVDPSNFFRYEQSIPILSR</sequence>
<comment type="caution">
    <text evidence="10">The sequence shown here is derived from an EMBL/GenBank/DDBJ whole genome shotgun (WGS) entry which is preliminary data.</text>
</comment>
<dbReference type="FunFam" id="3.30.43.10:FF:000004">
    <property type="entry name" value="Berberine bridge enzyme-like 15"/>
    <property type="match status" value="1"/>
</dbReference>
<dbReference type="InterPro" id="IPR016166">
    <property type="entry name" value="FAD-bd_PCMH"/>
</dbReference>
<evidence type="ECO:0000313" key="11">
    <source>
        <dbReference type="Proteomes" id="UP001443914"/>
    </source>
</evidence>
<dbReference type="Gene3D" id="3.30.465.10">
    <property type="match status" value="1"/>
</dbReference>
<dbReference type="GO" id="GO:0071949">
    <property type="term" value="F:FAD binding"/>
    <property type="evidence" value="ECO:0007669"/>
    <property type="project" value="InterPro"/>
</dbReference>
<dbReference type="Proteomes" id="UP001443914">
    <property type="component" value="Unassembled WGS sequence"/>
</dbReference>
<dbReference type="InterPro" id="IPR036318">
    <property type="entry name" value="FAD-bd_PCMH-like_sf"/>
</dbReference>
<protein>
    <recommendedName>
        <fullName evidence="9">FAD-binding PCMH-type domain-containing protein</fullName>
    </recommendedName>
</protein>
<dbReference type="SUPFAM" id="SSF56176">
    <property type="entry name" value="FAD-binding/transporter-associated domain-like"/>
    <property type="match status" value="1"/>
</dbReference>
<keyword evidence="7" id="KW-0325">Glycoprotein</keyword>
<dbReference type="PANTHER" id="PTHR32448">
    <property type="entry name" value="OS08G0158400 PROTEIN"/>
    <property type="match status" value="1"/>
</dbReference>
<dbReference type="Gene3D" id="3.40.462.20">
    <property type="match status" value="1"/>
</dbReference>
<keyword evidence="4 8" id="KW-0732">Signal</keyword>
<evidence type="ECO:0000256" key="2">
    <source>
        <dbReference type="ARBA" id="ARBA00005466"/>
    </source>
</evidence>
<accession>A0AAW1NGV3</accession>
<evidence type="ECO:0000256" key="3">
    <source>
        <dbReference type="ARBA" id="ARBA00022630"/>
    </source>
</evidence>
<evidence type="ECO:0000256" key="6">
    <source>
        <dbReference type="ARBA" id="ARBA00023157"/>
    </source>
</evidence>
<keyword evidence="11" id="KW-1185">Reference proteome</keyword>
<dbReference type="Gene3D" id="3.30.43.10">
    <property type="entry name" value="Uridine Diphospho-n-acetylenolpyruvylglucosamine Reductase, domain 2"/>
    <property type="match status" value="1"/>
</dbReference>
<dbReference type="InterPro" id="IPR012951">
    <property type="entry name" value="BBE"/>
</dbReference>
<dbReference type="AlphaFoldDB" id="A0AAW1NGV3"/>
<comment type="similarity">
    <text evidence="2">Belongs to the oxygen-dependent FAD-linked oxidoreductase family.</text>
</comment>
<keyword evidence="3" id="KW-0285">Flavoprotein</keyword>